<dbReference type="PROSITE" id="PS51371">
    <property type="entry name" value="CBS"/>
    <property type="match status" value="2"/>
</dbReference>
<comment type="caution">
    <text evidence="10">The sequence shown here is derived from an EMBL/GenBank/DDBJ whole genome shotgun (WGS) entry which is preliminary data.</text>
</comment>
<evidence type="ECO:0000256" key="2">
    <source>
        <dbReference type="ARBA" id="ARBA00022840"/>
    </source>
</evidence>
<dbReference type="Gene3D" id="1.10.8.60">
    <property type="match status" value="1"/>
</dbReference>
<feature type="domain" description="CBS" evidence="9">
    <location>
        <begin position="79"/>
        <end position="134"/>
    </location>
</feature>
<feature type="coiled-coil region" evidence="6">
    <location>
        <begin position="240"/>
        <end position="267"/>
    </location>
</feature>
<dbReference type="PROSITE" id="PS50112">
    <property type="entry name" value="PAS"/>
    <property type="match status" value="1"/>
</dbReference>
<dbReference type="CDD" id="cd00009">
    <property type="entry name" value="AAA"/>
    <property type="match status" value="1"/>
</dbReference>
<dbReference type="Pfam" id="PF00989">
    <property type="entry name" value="PAS"/>
    <property type="match status" value="1"/>
</dbReference>
<evidence type="ECO:0000259" key="7">
    <source>
        <dbReference type="PROSITE" id="PS50045"/>
    </source>
</evidence>
<dbReference type="Pfam" id="PF00158">
    <property type="entry name" value="Sigma54_activat"/>
    <property type="match status" value="1"/>
</dbReference>
<accession>A0A841KS27</accession>
<feature type="domain" description="PAS" evidence="8">
    <location>
        <begin position="135"/>
        <end position="183"/>
    </location>
</feature>
<dbReference type="InterPro" id="IPR003593">
    <property type="entry name" value="AAA+_ATPase"/>
</dbReference>
<evidence type="ECO:0000256" key="6">
    <source>
        <dbReference type="SAM" id="Coils"/>
    </source>
</evidence>
<dbReference type="InterPro" id="IPR046342">
    <property type="entry name" value="CBS_dom_sf"/>
</dbReference>
<dbReference type="SMART" id="SM00091">
    <property type="entry name" value="PAS"/>
    <property type="match status" value="1"/>
</dbReference>
<dbReference type="Gene3D" id="3.30.450.20">
    <property type="entry name" value="PAS domain"/>
    <property type="match status" value="1"/>
</dbReference>
<name>A0A841KS27_9FIRM</name>
<dbReference type="Pfam" id="PF25601">
    <property type="entry name" value="AAA_lid_14"/>
    <property type="match status" value="1"/>
</dbReference>
<dbReference type="SMART" id="SM00382">
    <property type="entry name" value="AAA"/>
    <property type="match status" value="1"/>
</dbReference>
<keyword evidence="11" id="KW-1185">Reference proteome</keyword>
<keyword evidence="6" id="KW-0175">Coiled coil</keyword>
<dbReference type="SMART" id="SM00116">
    <property type="entry name" value="CBS"/>
    <property type="match status" value="2"/>
</dbReference>
<evidence type="ECO:0000256" key="4">
    <source>
        <dbReference type="ARBA" id="ARBA00023163"/>
    </source>
</evidence>
<dbReference type="InterPro" id="IPR048106">
    <property type="entry name" value="PrdR-like"/>
</dbReference>
<gene>
    <name evidence="10" type="ORF">HNQ80_002646</name>
</gene>
<dbReference type="InterPro" id="IPR002078">
    <property type="entry name" value="Sigma_54_int"/>
</dbReference>
<reference evidence="10 11" key="1">
    <citation type="submission" date="2020-08" db="EMBL/GenBank/DDBJ databases">
        <title>Genomic Encyclopedia of Type Strains, Phase IV (KMG-IV): sequencing the most valuable type-strain genomes for metagenomic binning, comparative biology and taxonomic classification.</title>
        <authorList>
            <person name="Goeker M."/>
        </authorList>
    </citation>
    <scope>NUCLEOTIDE SEQUENCE [LARGE SCALE GENOMIC DNA]</scope>
    <source>
        <strain evidence="10 11">DSM 103526</strain>
    </source>
</reference>
<evidence type="ECO:0000313" key="11">
    <source>
        <dbReference type="Proteomes" id="UP000579281"/>
    </source>
</evidence>
<keyword evidence="2" id="KW-0067">ATP-binding</keyword>
<dbReference type="SUPFAM" id="SSF52540">
    <property type="entry name" value="P-loop containing nucleoside triphosphate hydrolases"/>
    <property type="match status" value="1"/>
</dbReference>
<evidence type="ECO:0000256" key="5">
    <source>
        <dbReference type="PROSITE-ProRule" id="PRU00703"/>
    </source>
</evidence>
<dbReference type="RefSeq" id="WP_184311074.1">
    <property type="nucleotide sequence ID" value="NZ_JACHEN010000015.1"/>
</dbReference>
<dbReference type="Gene3D" id="1.10.10.60">
    <property type="entry name" value="Homeodomain-like"/>
    <property type="match status" value="1"/>
</dbReference>
<dbReference type="CDD" id="cd02205">
    <property type="entry name" value="CBS_pair_SF"/>
    <property type="match status" value="1"/>
</dbReference>
<evidence type="ECO:0000256" key="3">
    <source>
        <dbReference type="ARBA" id="ARBA00023015"/>
    </source>
</evidence>
<dbReference type="PROSITE" id="PS50045">
    <property type="entry name" value="SIGMA54_INTERACT_4"/>
    <property type="match status" value="1"/>
</dbReference>
<dbReference type="SUPFAM" id="SSF55785">
    <property type="entry name" value="PYP-like sensor domain (PAS domain)"/>
    <property type="match status" value="1"/>
</dbReference>
<evidence type="ECO:0000256" key="1">
    <source>
        <dbReference type="ARBA" id="ARBA00022741"/>
    </source>
</evidence>
<sequence>MLENKMQYYRVNEIFSKDYISVEPHMKLSEVIYFVLRENMQEALIMDGDKKLLGMITLADISVFLKGRYDLSLPVSQYMKTDVLTTQGDELISKARKILIEKKIGRLPVCDGGQVIGILRSDNIRDSYYMKLEMINKQYRHIINNMHEGVTVTDATGYVIFWNKSAEKIYGIKATDILYQKLIDFFPNALTQSVIESRIPIENVYHSPKPNYYVIISALPIFIEDEFMGVVATERDVTEYRNLSVSLEKANSQINLLKEEVEKITQGGFSLGNIIGKSPVIQGKIQLAKHVSQTDTSVLITGESGTGKEVFARAIHHHSKRQGHFVPVNCSAIPQSLFESEFFGYVGGAFTGALKRGKLGYFELANNGTIFLDEIGDLPIELQAKLLRVLQEGNVLRIGSEKSISIDVRIISATNRNLKDMVKKGYFREDLYYRLNVVEMELPPLRDRKEDIVLLFDYFLQEICRKNNIKIHHIEKEVFDILYKYEWKGNIRELRNTVECMVVLSYDHRITMSSIPQYIIEGTLDKIDKRTKPSSLEDMVKSSEIDMIRNALAEAKGNKAKAAKLLNIPRSTLYYKLSQYGM</sequence>
<dbReference type="InterPro" id="IPR000644">
    <property type="entry name" value="CBS_dom"/>
</dbReference>
<keyword evidence="1" id="KW-0547">Nucleotide-binding</keyword>
<keyword evidence="4" id="KW-0804">Transcription</keyword>
<dbReference type="InterPro" id="IPR013767">
    <property type="entry name" value="PAS_fold"/>
</dbReference>
<dbReference type="InterPro" id="IPR009057">
    <property type="entry name" value="Homeodomain-like_sf"/>
</dbReference>
<dbReference type="GO" id="GO:0006355">
    <property type="term" value="P:regulation of DNA-templated transcription"/>
    <property type="evidence" value="ECO:0007669"/>
    <property type="project" value="InterPro"/>
</dbReference>
<dbReference type="InterPro" id="IPR000014">
    <property type="entry name" value="PAS"/>
</dbReference>
<dbReference type="PROSITE" id="PS00675">
    <property type="entry name" value="SIGMA54_INTERACT_1"/>
    <property type="match status" value="1"/>
</dbReference>
<dbReference type="InterPro" id="IPR027417">
    <property type="entry name" value="P-loop_NTPase"/>
</dbReference>
<evidence type="ECO:0000259" key="8">
    <source>
        <dbReference type="PROSITE" id="PS50112"/>
    </source>
</evidence>
<keyword evidence="3" id="KW-0805">Transcription regulation</keyword>
<organism evidence="10 11">
    <name type="scientific">Anaerosolibacter carboniphilus</name>
    <dbReference type="NCBI Taxonomy" id="1417629"/>
    <lineage>
        <taxon>Bacteria</taxon>
        <taxon>Bacillati</taxon>
        <taxon>Bacillota</taxon>
        <taxon>Clostridia</taxon>
        <taxon>Peptostreptococcales</taxon>
        <taxon>Thermotaleaceae</taxon>
        <taxon>Anaerosolibacter</taxon>
    </lineage>
</organism>
<dbReference type="PANTHER" id="PTHR32071">
    <property type="entry name" value="TRANSCRIPTIONAL REGULATORY PROTEIN"/>
    <property type="match status" value="1"/>
</dbReference>
<dbReference type="GO" id="GO:0005524">
    <property type="term" value="F:ATP binding"/>
    <property type="evidence" value="ECO:0007669"/>
    <property type="project" value="UniProtKB-KW"/>
</dbReference>
<dbReference type="NCBIfam" id="NF041552">
    <property type="entry name" value="TF_PrdR"/>
    <property type="match status" value="1"/>
</dbReference>
<dbReference type="Gene3D" id="3.10.580.10">
    <property type="entry name" value="CBS-domain"/>
    <property type="match status" value="1"/>
</dbReference>
<dbReference type="Pfam" id="PF02954">
    <property type="entry name" value="HTH_8"/>
    <property type="match status" value="1"/>
</dbReference>
<dbReference type="NCBIfam" id="TIGR00229">
    <property type="entry name" value="sensory_box"/>
    <property type="match status" value="1"/>
</dbReference>
<dbReference type="PRINTS" id="PR01590">
    <property type="entry name" value="HTHFIS"/>
</dbReference>
<feature type="domain" description="CBS" evidence="9">
    <location>
        <begin position="15"/>
        <end position="71"/>
    </location>
</feature>
<dbReference type="SUPFAM" id="SSF54631">
    <property type="entry name" value="CBS-domain pair"/>
    <property type="match status" value="1"/>
</dbReference>
<dbReference type="InterPro" id="IPR025943">
    <property type="entry name" value="Sigma_54_int_dom_ATP-bd_2"/>
</dbReference>
<dbReference type="PROSITE" id="PS00676">
    <property type="entry name" value="SIGMA54_INTERACT_2"/>
    <property type="match status" value="1"/>
</dbReference>
<evidence type="ECO:0000313" key="10">
    <source>
        <dbReference type="EMBL" id="MBB6216544.1"/>
    </source>
</evidence>
<dbReference type="AlphaFoldDB" id="A0A841KS27"/>
<keyword evidence="5" id="KW-0129">CBS domain</keyword>
<dbReference type="GO" id="GO:0043565">
    <property type="term" value="F:sequence-specific DNA binding"/>
    <property type="evidence" value="ECO:0007669"/>
    <property type="project" value="InterPro"/>
</dbReference>
<dbReference type="EMBL" id="JACHEN010000015">
    <property type="protein sequence ID" value="MBB6216544.1"/>
    <property type="molecule type" value="Genomic_DNA"/>
</dbReference>
<feature type="domain" description="Sigma-54 factor interaction" evidence="7">
    <location>
        <begin position="274"/>
        <end position="503"/>
    </location>
</feature>
<dbReference type="InterPro" id="IPR035965">
    <property type="entry name" value="PAS-like_dom_sf"/>
</dbReference>
<dbReference type="CDD" id="cd00130">
    <property type="entry name" value="PAS"/>
    <property type="match status" value="1"/>
</dbReference>
<dbReference type="SUPFAM" id="SSF46689">
    <property type="entry name" value="Homeodomain-like"/>
    <property type="match status" value="1"/>
</dbReference>
<dbReference type="InterPro" id="IPR025662">
    <property type="entry name" value="Sigma_54_int_dom_ATP-bd_1"/>
</dbReference>
<protein>
    <submittedName>
        <fullName evidence="10">PAS domain S-box-containing protein</fullName>
    </submittedName>
</protein>
<dbReference type="Proteomes" id="UP000579281">
    <property type="component" value="Unassembled WGS sequence"/>
</dbReference>
<dbReference type="FunFam" id="3.40.50.300:FF:000006">
    <property type="entry name" value="DNA-binding transcriptional regulator NtrC"/>
    <property type="match status" value="1"/>
</dbReference>
<evidence type="ECO:0000259" key="9">
    <source>
        <dbReference type="PROSITE" id="PS51371"/>
    </source>
</evidence>
<proteinExistence type="predicted"/>
<dbReference type="PANTHER" id="PTHR32071:SF57">
    <property type="entry name" value="C4-DICARBOXYLATE TRANSPORT TRANSCRIPTIONAL REGULATORY PROTEIN DCTD"/>
    <property type="match status" value="1"/>
</dbReference>
<dbReference type="Pfam" id="PF00571">
    <property type="entry name" value="CBS"/>
    <property type="match status" value="2"/>
</dbReference>
<dbReference type="InterPro" id="IPR058031">
    <property type="entry name" value="AAA_lid_NorR"/>
</dbReference>
<dbReference type="InterPro" id="IPR002197">
    <property type="entry name" value="HTH_Fis"/>
</dbReference>
<dbReference type="Gene3D" id="3.40.50.300">
    <property type="entry name" value="P-loop containing nucleotide triphosphate hydrolases"/>
    <property type="match status" value="1"/>
</dbReference>